<accession>A0A9P8SKK9</accession>
<evidence type="ECO:0000256" key="5">
    <source>
        <dbReference type="SAM" id="MobiDB-lite"/>
    </source>
</evidence>
<name>A0A9P8SKK9_9HYPO</name>
<feature type="transmembrane region" description="Helical" evidence="6">
    <location>
        <begin position="45"/>
        <end position="68"/>
    </location>
</feature>
<evidence type="ECO:0000313" key="9">
    <source>
        <dbReference type="Proteomes" id="UP000824596"/>
    </source>
</evidence>
<feature type="domain" description="Major facilitator superfamily (MFS) profile" evidence="7">
    <location>
        <begin position="48"/>
        <end position="501"/>
    </location>
</feature>
<feature type="transmembrane region" description="Helical" evidence="6">
    <location>
        <begin position="347"/>
        <end position="368"/>
    </location>
</feature>
<feature type="transmembrane region" description="Helical" evidence="6">
    <location>
        <begin position="437"/>
        <end position="457"/>
    </location>
</feature>
<dbReference type="Gene3D" id="1.20.1250.20">
    <property type="entry name" value="MFS general substrate transporter like domains"/>
    <property type="match status" value="1"/>
</dbReference>
<dbReference type="Pfam" id="PF07690">
    <property type="entry name" value="MFS_1"/>
    <property type="match status" value="1"/>
</dbReference>
<evidence type="ECO:0000259" key="7">
    <source>
        <dbReference type="PROSITE" id="PS50850"/>
    </source>
</evidence>
<keyword evidence="3 6" id="KW-1133">Transmembrane helix</keyword>
<dbReference type="AlphaFoldDB" id="A0A9P8SKK9"/>
<proteinExistence type="predicted"/>
<dbReference type="RefSeq" id="XP_044724011.1">
    <property type="nucleotide sequence ID" value="XM_044860378.1"/>
</dbReference>
<reference evidence="8" key="1">
    <citation type="submission" date="2021-09" db="EMBL/GenBank/DDBJ databases">
        <title>A high-quality genome of the endoparasitic fungus Hirsutella rhossiliensis with a comparison of Hirsutella genomes reveals transposable elements contributing to genome size variation.</title>
        <authorList>
            <person name="Lin R."/>
            <person name="Jiao Y."/>
            <person name="Sun X."/>
            <person name="Ling J."/>
            <person name="Xie B."/>
            <person name="Cheng X."/>
        </authorList>
    </citation>
    <scope>NUCLEOTIDE SEQUENCE</scope>
    <source>
        <strain evidence="8">HR02</strain>
    </source>
</reference>
<protein>
    <submittedName>
        <fullName evidence="8">Major facilitator superfamily domain-containing protein</fullName>
    </submittedName>
</protein>
<dbReference type="InterPro" id="IPR020846">
    <property type="entry name" value="MFS_dom"/>
</dbReference>
<dbReference type="InterPro" id="IPR011701">
    <property type="entry name" value="MFS"/>
</dbReference>
<dbReference type="PANTHER" id="PTHR42718:SF11">
    <property type="entry name" value="MAJOR FACILITATOR SUPERFAMILY (MFS) PROFILE DOMAIN-CONTAINING PROTEIN"/>
    <property type="match status" value="1"/>
</dbReference>
<feature type="transmembrane region" description="Helical" evidence="6">
    <location>
        <begin position="205"/>
        <end position="225"/>
    </location>
</feature>
<dbReference type="GO" id="GO:0022857">
    <property type="term" value="F:transmembrane transporter activity"/>
    <property type="evidence" value="ECO:0007669"/>
    <property type="project" value="InterPro"/>
</dbReference>
<keyword evidence="2 6" id="KW-0812">Transmembrane</keyword>
<evidence type="ECO:0000256" key="4">
    <source>
        <dbReference type="ARBA" id="ARBA00023136"/>
    </source>
</evidence>
<evidence type="ECO:0000313" key="8">
    <source>
        <dbReference type="EMBL" id="KAH0966498.1"/>
    </source>
</evidence>
<feature type="transmembrane region" description="Helical" evidence="6">
    <location>
        <begin position="111"/>
        <end position="133"/>
    </location>
</feature>
<feature type="transmembrane region" description="Helical" evidence="6">
    <location>
        <begin position="375"/>
        <end position="394"/>
    </location>
</feature>
<feature type="transmembrane region" description="Helical" evidence="6">
    <location>
        <begin position="314"/>
        <end position="335"/>
    </location>
</feature>
<dbReference type="GO" id="GO:0016020">
    <property type="term" value="C:membrane"/>
    <property type="evidence" value="ECO:0007669"/>
    <property type="project" value="UniProtKB-SubCell"/>
</dbReference>
<feature type="transmembrane region" description="Helical" evidence="6">
    <location>
        <begin position="271"/>
        <end position="294"/>
    </location>
</feature>
<dbReference type="GeneID" id="68351036"/>
<feature type="transmembrane region" description="Helical" evidence="6">
    <location>
        <begin position="477"/>
        <end position="496"/>
    </location>
</feature>
<feature type="transmembrane region" description="Helical" evidence="6">
    <location>
        <begin position="139"/>
        <end position="162"/>
    </location>
</feature>
<evidence type="ECO:0000256" key="6">
    <source>
        <dbReference type="SAM" id="Phobius"/>
    </source>
</evidence>
<feature type="region of interest" description="Disordered" evidence="5">
    <location>
        <begin position="515"/>
        <end position="556"/>
    </location>
</feature>
<evidence type="ECO:0000256" key="3">
    <source>
        <dbReference type="ARBA" id="ARBA00022989"/>
    </source>
</evidence>
<feature type="transmembrane region" description="Helical" evidence="6">
    <location>
        <begin position="241"/>
        <end position="259"/>
    </location>
</feature>
<dbReference type="InterPro" id="IPR036259">
    <property type="entry name" value="MFS_trans_sf"/>
</dbReference>
<organism evidence="8 9">
    <name type="scientific">Hirsutella rhossiliensis</name>
    <dbReference type="NCBI Taxonomy" id="111463"/>
    <lineage>
        <taxon>Eukaryota</taxon>
        <taxon>Fungi</taxon>
        <taxon>Dikarya</taxon>
        <taxon>Ascomycota</taxon>
        <taxon>Pezizomycotina</taxon>
        <taxon>Sordariomycetes</taxon>
        <taxon>Hypocreomycetidae</taxon>
        <taxon>Hypocreales</taxon>
        <taxon>Ophiocordycipitaceae</taxon>
        <taxon>Hirsutella</taxon>
    </lineage>
</organism>
<dbReference type="OrthoDB" id="5086884at2759"/>
<evidence type="ECO:0000256" key="2">
    <source>
        <dbReference type="ARBA" id="ARBA00022692"/>
    </source>
</evidence>
<dbReference type="PROSITE" id="PS50850">
    <property type="entry name" value="MFS"/>
    <property type="match status" value="1"/>
</dbReference>
<sequence>MKAKDNNMASHEPVVTAREVSEELPRTIDVEKLGRQRPAEFSSTWLEAAFVVSMLGSLAMADFVIGGFQVVLPALIEPFHIPPGSQTWPSSVLTLVAGAFLFPLGRVTDMYGGYLVFNGGLLWFIVWTIAAGFAGNFTVLVLCRAMEGLGTAAFLPAGISLLGRIYRPGPRKNLVFALYGAIAPLGFFAGIIIGGMAQDLLSWRWYFWLGGIITAPCCLGTLLVTPRDYVAARKMKVKMDWWGVLTTVPGLMLFIYAITESTSKPNGWTSPPIITTLVLGIVFLAAAVYVEGWVAASPLIPADIFRVKYMKRMLFCLLLSWGVFSMYLFYSNFYIQLVLGRRALITAVWFGPWAAGGLILSTMSGFILHVLPGRVLLILSGTSKVLAVLFFALMPDNPNYWAWVFPAMLFEAACVDVLWTVSNVFLTTSLPRHRQGLAGAVISVTLFLGGALFLAVADVAREQFRAAGLDLKRQYKGIFWIGVGCAGVALITCFFIRLGKAGCALTVEERQGANLNAEFETTEPKHGPPSTEARPSESDSDTVVGVETETEGEKKP</sequence>
<dbReference type="Gene3D" id="1.20.1720.10">
    <property type="entry name" value="Multidrug resistance protein D"/>
    <property type="match status" value="1"/>
</dbReference>
<gene>
    <name evidence="8" type="ORF">HRG_01907</name>
</gene>
<feature type="transmembrane region" description="Helical" evidence="6">
    <location>
        <begin position="88"/>
        <end position="104"/>
    </location>
</feature>
<feature type="transmembrane region" description="Helical" evidence="6">
    <location>
        <begin position="400"/>
        <end position="425"/>
    </location>
</feature>
<dbReference type="Proteomes" id="UP000824596">
    <property type="component" value="Unassembled WGS sequence"/>
</dbReference>
<dbReference type="PANTHER" id="PTHR42718">
    <property type="entry name" value="MAJOR FACILITATOR SUPERFAMILY MULTIDRUG TRANSPORTER MFSC"/>
    <property type="match status" value="1"/>
</dbReference>
<comment type="caution">
    <text evidence="8">The sequence shown here is derived from an EMBL/GenBank/DDBJ whole genome shotgun (WGS) entry which is preliminary data.</text>
</comment>
<dbReference type="EMBL" id="JAIZPD010000002">
    <property type="protein sequence ID" value="KAH0966498.1"/>
    <property type="molecule type" value="Genomic_DNA"/>
</dbReference>
<keyword evidence="4 6" id="KW-0472">Membrane</keyword>
<dbReference type="SUPFAM" id="SSF103473">
    <property type="entry name" value="MFS general substrate transporter"/>
    <property type="match status" value="1"/>
</dbReference>
<feature type="transmembrane region" description="Helical" evidence="6">
    <location>
        <begin position="174"/>
        <end position="193"/>
    </location>
</feature>
<keyword evidence="9" id="KW-1185">Reference proteome</keyword>
<comment type="subcellular location">
    <subcellularLocation>
        <location evidence="1">Membrane</location>
        <topology evidence="1">Multi-pass membrane protein</topology>
    </subcellularLocation>
</comment>
<evidence type="ECO:0000256" key="1">
    <source>
        <dbReference type="ARBA" id="ARBA00004141"/>
    </source>
</evidence>